<dbReference type="InterPro" id="IPR000705">
    <property type="entry name" value="Galactokinase"/>
</dbReference>
<feature type="domain" description="GHMP kinase N-terminal" evidence="4">
    <location>
        <begin position="119"/>
        <end position="193"/>
    </location>
</feature>
<keyword evidence="3" id="KW-0067">ATP-binding</keyword>
<dbReference type="GO" id="GO:0005524">
    <property type="term" value="F:ATP binding"/>
    <property type="evidence" value="ECO:0007669"/>
    <property type="project" value="UniProtKB-KW"/>
</dbReference>
<dbReference type="WBParaSite" id="Pan_g392.t1">
    <property type="protein sequence ID" value="Pan_g392.t1"/>
    <property type="gene ID" value="Pan_g392"/>
</dbReference>
<dbReference type="SUPFAM" id="SSF54211">
    <property type="entry name" value="Ribosomal protein S5 domain 2-like"/>
    <property type="match status" value="1"/>
</dbReference>
<dbReference type="InterPro" id="IPR019741">
    <property type="entry name" value="Galactokinase_CS"/>
</dbReference>
<dbReference type="Proteomes" id="UP000492821">
    <property type="component" value="Unassembled WGS sequence"/>
</dbReference>
<dbReference type="PROSITE" id="PS00106">
    <property type="entry name" value="GALACTOKINASE"/>
    <property type="match status" value="1"/>
</dbReference>
<reference evidence="7" key="2">
    <citation type="submission" date="2020-10" db="UniProtKB">
        <authorList>
            <consortium name="WormBaseParasite"/>
        </authorList>
    </citation>
    <scope>IDENTIFICATION</scope>
</reference>
<dbReference type="Gene3D" id="3.30.70.3170">
    <property type="match status" value="1"/>
</dbReference>
<organism evidence="6 7">
    <name type="scientific">Panagrellus redivivus</name>
    <name type="common">Microworm</name>
    <dbReference type="NCBI Taxonomy" id="6233"/>
    <lineage>
        <taxon>Eukaryota</taxon>
        <taxon>Metazoa</taxon>
        <taxon>Ecdysozoa</taxon>
        <taxon>Nematoda</taxon>
        <taxon>Chromadorea</taxon>
        <taxon>Rhabditida</taxon>
        <taxon>Tylenchina</taxon>
        <taxon>Panagrolaimomorpha</taxon>
        <taxon>Panagrolaimoidea</taxon>
        <taxon>Panagrolaimidae</taxon>
        <taxon>Panagrellus</taxon>
    </lineage>
</organism>
<protein>
    <submittedName>
        <fullName evidence="7">Galactokinase</fullName>
    </submittedName>
</protein>
<dbReference type="PIRSF" id="PIRSF000530">
    <property type="entry name" value="Galactokinase"/>
    <property type="match status" value="1"/>
</dbReference>
<accession>A0A7E4ZYN8</accession>
<dbReference type="PANTHER" id="PTHR10457:SF7">
    <property type="entry name" value="GALACTOKINASE-RELATED"/>
    <property type="match status" value="1"/>
</dbReference>
<dbReference type="Gene3D" id="1.20.1440.340">
    <property type="match status" value="1"/>
</dbReference>
<dbReference type="InterPro" id="IPR006206">
    <property type="entry name" value="Mevalonate/galactokinase"/>
</dbReference>
<dbReference type="PANTHER" id="PTHR10457">
    <property type="entry name" value="MEVALONATE KINASE/GALACTOKINASE"/>
    <property type="match status" value="1"/>
</dbReference>
<evidence type="ECO:0000256" key="1">
    <source>
        <dbReference type="ARBA" id="ARBA00006566"/>
    </source>
</evidence>
<name>A0A7E4ZYN8_PANRE</name>
<dbReference type="InterPro" id="IPR014721">
    <property type="entry name" value="Ribsml_uS5_D2-typ_fold_subgr"/>
</dbReference>
<evidence type="ECO:0000313" key="7">
    <source>
        <dbReference type="WBParaSite" id="Pan_g392.t1"/>
    </source>
</evidence>
<dbReference type="PRINTS" id="PR00959">
    <property type="entry name" value="MEVGALKINASE"/>
</dbReference>
<dbReference type="PRINTS" id="PR00473">
    <property type="entry name" value="GALCTOKINASE"/>
</dbReference>
<dbReference type="InterPro" id="IPR019539">
    <property type="entry name" value="GalKase_N"/>
</dbReference>
<dbReference type="Pfam" id="PF10509">
    <property type="entry name" value="GalKase_gal_bdg"/>
    <property type="match status" value="1"/>
</dbReference>
<evidence type="ECO:0000259" key="5">
    <source>
        <dbReference type="Pfam" id="PF10509"/>
    </source>
</evidence>
<dbReference type="InterPro" id="IPR020568">
    <property type="entry name" value="Ribosomal_Su5_D2-typ_SF"/>
</dbReference>
<keyword evidence="6" id="KW-1185">Reference proteome</keyword>
<comment type="similarity">
    <text evidence="1">Belongs to the GHMP kinase family. GalK subfamily.</text>
</comment>
<dbReference type="GO" id="GO:0005829">
    <property type="term" value="C:cytosol"/>
    <property type="evidence" value="ECO:0007669"/>
    <property type="project" value="TreeGrafter"/>
</dbReference>
<evidence type="ECO:0000256" key="3">
    <source>
        <dbReference type="ARBA" id="ARBA00022840"/>
    </source>
</evidence>
<evidence type="ECO:0000256" key="2">
    <source>
        <dbReference type="ARBA" id="ARBA00022741"/>
    </source>
</evidence>
<dbReference type="InterPro" id="IPR006204">
    <property type="entry name" value="GHMP_kinase_N_dom"/>
</dbReference>
<evidence type="ECO:0000259" key="4">
    <source>
        <dbReference type="Pfam" id="PF00288"/>
    </source>
</evidence>
<dbReference type="Pfam" id="PF00288">
    <property type="entry name" value="GHMP_kinases_N"/>
    <property type="match status" value="1"/>
</dbReference>
<feature type="domain" description="Galactokinase N-terminal" evidence="5">
    <location>
        <begin position="13"/>
        <end position="61"/>
    </location>
</feature>
<dbReference type="AlphaFoldDB" id="A0A7E4ZYN8"/>
<proteinExistence type="inferred from homology"/>
<dbReference type="GO" id="GO:0006012">
    <property type="term" value="P:galactose metabolic process"/>
    <property type="evidence" value="ECO:0007669"/>
    <property type="project" value="InterPro"/>
</dbReference>
<sequence>MAPIPGGYDHLVEAFKKRFNAAPALVVRCPGRVNLIGEHIDYSGYSVLPMAIKQATFVLARLNGTTKINLINTNPTTYPDYEHDTSVPWDGTKSPKWHHYFLCGWKGGVQELISSNKAPKSLGIDILVDGSVPPNAGLSSSSSVVCAALLTTLAVHLHLDTTRIDRRGIADLAARVEHYIGVEGGGMDQAIECLAEEGHALRIDFNPLRSTRLVLPSRAVFAVLHSGATMNKGATDYYNQRVVECRIAAQIIAKRLSHCNWREVRTLKHLAEFLSKDADEMIAVIDRHFEDDLVTREEVLHELETSDIDFAEYSLNDSTADSKFFSLLAWA</sequence>
<evidence type="ECO:0000313" key="6">
    <source>
        <dbReference type="Proteomes" id="UP000492821"/>
    </source>
</evidence>
<reference evidence="6" key="1">
    <citation type="journal article" date="2013" name="Genetics">
        <title>The draft genome and transcriptome of Panagrellus redivivus are shaped by the harsh demands of a free-living lifestyle.</title>
        <authorList>
            <person name="Srinivasan J."/>
            <person name="Dillman A.R."/>
            <person name="Macchietto M.G."/>
            <person name="Heikkinen L."/>
            <person name="Lakso M."/>
            <person name="Fracchia K.M."/>
            <person name="Antoshechkin I."/>
            <person name="Mortazavi A."/>
            <person name="Wong G."/>
            <person name="Sternberg P.W."/>
        </authorList>
    </citation>
    <scope>NUCLEOTIDE SEQUENCE [LARGE SCALE GENOMIC DNA]</scope>
    <source>
        <strain evidence="6">MT8872</strain>
    </source>
</reference>
<keyword evidence="2" id="KW-0547">Nucleotide-binding</keyword>
<dbReference type="GO" id="GO:0004335">
    <property type="term" value="F:galactokinase activity"/>
    <property type="evidence" value="ECO:0007669"/>
    <property type="project" value="InterPro"/>
</dbReference>
<dbReference type="Gene3D" id="3.30.230.10">
    <property type="match status" value="1"/>
</dbReference>